<evidence type="ECO:0000313" key="2">
    <source>
        <dbReference type="Proteomes" id="UP000235672"/>
    </source>
</evidence>
<dbReference type="Proteomes" id="UP000235672">
    <property type="component" value="Unassembled WGS sequence"/>
</dbReference>
<sequence>MVARTNQYFKTKQLISHHDGGPPQEYLPLHTDSVLSLPPEYQQPPKEQPFCAERFCLPYLQNLASSATKINSKQRIDSFCIGGLATFDSKNFGLDCSLRQWSAEEAAQGIPRHEQFPIYWYATGPSAIFRDYIRMNAVQESQRRASAAPRDFSILIKREKSNYNFWHSLMEIFALYMTLDVLRLTPNPATKRPFFSTEDFANSQVVILDDLLDGMYFDLWTLFANQAPIRLQDVSDATRLNLENIIIPLPGGANPLWHGDWEPLPCDRSELLQTFARRVLDFYKVDDDLEQENRPLVLTFFDRTRKRRLIDQGLYIERLRLRFPTVDIQVVDPAAMTFPEQLKIIRHTPHSTMVEILPRGLTQKGFRNLAKYLGHKYFSSHADEHHIDNAKGDWQSDDVFIEEDRFMELLAVAVKSMYNRGLRNEDVN</sequence>
<proteinExistence type="predicted"/>
<dbReference type="EMBL" id="KZ613480">
    <property type="protein sequence ID" value="PMD21755.1"/>
    <property type="molecule type" value="Genomic_DNA"/>
</dbReference>
<organism evidence="1 2">
    <name type="scientific">Hyaloscypha hepaticicola</name>
    <dbReference type="NCBI Taxonomy" id="2082293"/>
    <lineage>
        <taxon>Eukaryota</taxon>
        <taxon>Fungi</taxon>
        <taxon>Dikarya</taxon>
        <taxon>Ascomycota</taxon>
        <taxon>Pezizomycotina</taxon>
        <taxon>Leotiomycetes</taxon>
        <taxon>Helotiales</taxon>
        <taxon>Hyaloscyphaceae</taxon>
        <taxon>Hyaloscypha</taxon>
    </lineage>
</organism>
<protein>
    <submittedName>
        <fullName evidence="1">DUF563 domain-containing protein</fullName>
    </submittedName>
</protein>
<name>A0A2J6Q645_9HELO</name>
<keyword evidence="2" id="KW-1185">Reference proteome</keyword>
<dbReference type="AlphaFoldDB" id="A0A2J6Q645"/>
<accession>A0A2J6Q645</accession>
<evidence type="ECO:0000313" key="1">
    <source>
        <dbReference type="EMBL" id="PMD21755.1"/>
    </source>
</evidence>
<dbReference type="OrthoDB" id="529273at2759"/>
<gene>
    <name evidence="1" type="ORF">NA56DRAFT_703402</name>
</gene>
<reference evidence="1 2" key="1">
    <citation type="submission" date="2016-05" db="EMBL/GenBank/DDBJ databases">
        <title>A degradative enzymes factory behind the ericoid mycorrhizal symbiosis.</title>
        <authorList>
            <consortium name="DOE Joint Genome Institute"/>
            <person name="Martino E."/>
            <person name="Morin E."/>
            <person name="Grelet G."/>
            <person name="Kuo A."/>
            <person name="Kohler A."/>
            <person name="Daghino S."/>
            <person name="Barry K."/>
            <person name="Choi C."/>
            <person name="Cichocki N."/>
            <person name="Clum A."/>
            <person name="Copeland A."/>
            <person name="Hainaut M."/>
            <person name="Haridas S."/>
            <person name="Labutti K."/>
            <person name="Lindquist E."/>
            <person name="Lipzen A."/>
            <person name="Khouja H.-R."/>
            <person name="Murat C."/>
            <person name="Ohm R."/>
            <person name="Olson A."/>
            <person name="Spatafora J."/>
            <person name="Veneault-Fourrey C."/>
            <person name="Henrissat B."/>
            <person name="Grigoriev I."/>
            <person name="Martin F."/>
            <person name="Perotto S."/>
        </authorList>
    </citation>
    <scope>NUCLEOTIDE SEQUENCE [LARGE SCALE GENOMIC DNA]</scope>
    <source>
        <strain evidence="1 2">UAMH 7357</strain>
    </source>
</reference>